<dbReference type="Pfam" id="PF02595">
    <property type="entry name" value="Gly_kinase"/>
    <property type="match status" value="1"/>
</dbReference>
<evidence type="ECO:0000256" key="1">
    <source>
        <dbReference type="ARBA" id="ARBA00006284"/>
    </source>
</evidence>
<dbReference type="GO" id="GO:0008887">
    <property type="term" value="F:glycerate kinase activity"/>
    <property type="evidence" value="ECO:0007669"/>
    <property type="project" value="InterPro"/>
</dbReference>
<dbReference type="PANTHER" id="PTHR21599">
    <property type="entry name" value="GLYCERATE KINASE"/>
    <property type="match status" value="1"/>
</dbReference>
<evidence type="ECO:0000256" key="3">
    <source>
        <dbReference type="ARBA" id="ARBA00022777"/>
    </source>
</evidence>
<organism evidence="4 5">
    <name type="scientific">Curtobacterium flaccumfaciens pv. flaccumfaciens</name>
    <dbReference type="NCBI Taxonomy" id="138532"/>
    <lineage>
        <taxon>Bacteria</taxon>
        <taxon>Bacillati</taxon>
        <taxon>Actinomycetota</taxon>
        <taxon>Actinomycetes</taxon>
        <taxon>Micrococcales</taxon>
        <taxon>Microbacteriaceae</taxon>
        <taxon>Curtobacterium</taxon>
    </lineage>
</organism>
<dbReference type="SUPFAM" id="SSF110738">
    <property type="entry name" value="Glycerate kinase I"/>
    <property type="match status" value="1"/>
</dbReference>
<dbReference type="Gene3D" id="3.40.50.10350">
    <property type="entry name" value="Glycerate kinase, domain 1"/>
    <property type="match status" value="1"/>
</dbReference>
<dbReference type="GO" id="GO:0031388">
    <property type="term" value="P:organic acid phosphorylation"/>
    <property type="evidence" value="ECO:0007669"/>
    <property type="project" value="InterPro"/>
</dbReference>
<dbReference type="InterPro" id="IPR018197">
    <property type="entry name" value="Glycerate_kinase_RE-like"/>
</dbReference>
<comment type="caution">
    <text evidence="4">The sequence shown here is derived from an EMBL/GenBank/DDBJ whole genome shotgun (WGS) entry which is preliminary data.</text>
</comment>
<dbReference type="Gene3D" id="3.90.1510.10">
    <property type="entry name" value="Glycerate kinase, domain 2"/>
    <property type="match status" value="1"/>
</dbReference>
<dbReference type="EMBL" id="JAHEWX010000003">
    <property type="protein sequence ID" value="MBT1540903.1"/>
    <property type="molecule type" value="Genomic_DNA"/>
</dbReference>
<evidence type="ECO:0000313" key="5">
    <source>
        <dbReference type="Proteomes" id="UP000709437"/>
    </source>
</evidence>
<evidence type="ECO:0000256" key="2">
    <source>
        <dbReference type="ARBA" id="ARBA00022679"/>
    </source>
</evidence>
<dbReference type="PANTHER" id="PTHR21599:SF0">
    <property type="entry name" value="GLYCERATE KINASE"/>
    <property type="match status" value="1"/>
</dbReference>
<dbReference type="AlphaFoldDB" id="A0A9Q2W4Y2"/>
<dbReference type="InterPro" id="IPR004381">
    <property type="entry name" value="Glycerate_kinase"/>
</dbReference>
<sequence length="423" mass="42556">MNAVVFVRRRLGLETPPDTEASRGQRGVLRRHRRLTHAHTTQTGVSHTRARRRPATGHYGGTVRIIVAPDSFKGTATAASIAAAVRDGWLAERPDDDVVLVPMADGGEGTLDAFESAVPGSVRVPVTVTGPAGAPVDTHWLRLPDGRAVVELAATSGLPLLDAPMPDTATSRGFGEAIAAALDAGATGLVLGIGGSASTDGGRPVLEALGLDEEQSGTGTGGLRLLPPLGVTVLTDVTSPLLGPTGAAAVFGPQKGITPDRVASFDDRLATWAARFPDVDPSTPGAGAAGGVGFGLLVWGATLAGGAAAVAEVLGLPALLGGNDIVNGTDVNAADVVISGEGRFDGQSAVGKVPSVVRDLTAAHAPGARSMLVAGAIEAPLDDYVAAASLTVLATQTTGEPDDALADPLRFATIAGQRLARLA</sequence>
<protein>
    <submittedName>
        <fullName evidence="4">Glycerate kinase</fullName>
        <ecNumber evidence="4">2.7.1.-</ecNumber>
    </submittedName>
</protein>
<keyword evidence="2 4" id="KW-0808">Transferase</keyword>
<comment type="similarity">
    <text evidence="1">Belongs to the glycerate kinase type-1 family.</text>
</comment>
<dbReference type="EC" id="2.7.1.-" evidence="4"/>
<reference evidence="4" key="1">
    <citation type="submission" date="2021-05" db="EMBL/GenBank/DDBJ databases">
        <title>Whole genome sequence of Curtobacterium flaccumfaciens pv. flaccumfaciens strain CFBP 3417.</title>
        <authorList>
            <person name="Osdaghi E."/>
            <person name="Taghouti G."/>
            <person name="Portier P."/>
            <person name="Fazliarab A."/>
            <person name="Taghavi S.M."/>
            <person name="Briand M."/>
            <person name="Le-Saux M."/>
            <person name="Jacques M.-A."/>
        </authorList>
    </citation>
    <scope>NUCLEOTIDE SEQUENCE</scope>
    <source>
        <strain evidence="4">CFBP 3417</strain>
    </source>
</reference>
<name>A0A9Q2W4Y2_9MICO</name>
<proteinExistence type="inferred from homology"/>
<dbReference type="NCBIfam" id="TIGR00045">
    <property type="entry name" value="glycerate kinase"/>
    <property type="match status" value="1"/>
</dbReference>
<gene>
    <name evidence="4" type="ORF">KK103_03955</name>
</gene>
<dbReference type="Proteomes" id="UP000709437">
    <property type="component" value="Unassembled WGS sequence"/>
</dbReference>
<keyword evidence="3 4" id="KW-0418">Kinase</keyword>
<dbReference type="InterPro" id="IPR036129">
    <property type="entry name" value="Glycerate_kinase_sf"/>
</dbReference>
<dbReference type="InterPro" id="IPR018193">
    <property type="entry name" value="Glyc_kinase_flavodox-like_fold"/>
</dbReference>
<evidence type="ECO:0000313" key="4">
    <source>
        <dbReference type="EMBL" id="MBT1540903.1"/>
    </source>
</evidence>
<accession>A0A9Q2W4Y2</accession>